<keyword evidence="3" id="KW-1185">Reference proteome</keyword>
<evidence type="ECO:0000256" key="1">
    <source>
        <dbReference type="SAM" id="Coils"/>
    </source>
</evidence>
<dbReference type="AlphaFoldDB" id="A0A4D4JBX6"/>
<reference evidence="3" key="1">
    <citation type="submission" date="2019-04" db="EMBL/GenBank/DDBJ databases">
        <title>Draft genome sequence of Pseudonocardiaceae bacterium SL3-2-4.</title>
        <authorList>
            <person name="Ningsih F."/>
            <person name="Yokota A."/>
            <person name="Sakai Y."/>
            <person name="Nanatani K."/>
            <person name="Yabe S."/>
            <person name="Oetari A."/>
            <person name="Sjamsuridzal W."/>
        </authorList>
    </citation>
    <scope>NUCLEOTIDE SEQUENCE [LARGE SCALE GENOMIC DNA]</scope>
    <source>
        <strain evidence="3">SL3-2-4</strain>
    </source>
</reference>
<protein>
    <recommendedName>
        <fullName evidence="4">PE domain-containing protein</fullName>
    </recommendedName>
</protein>
<comment type="caution">
    <text evidence="2">The sequence shown here is derived from an EMBL/GenBank/DDBJ whole genome shotgun (WGS) entry which is preliminary data.</text>
</comment>
<accession>A0A4D4JBX6</accession>
<organism evidence="2 3">
    <name type="scientific">Gandjariella thermophila</name>
    <dbReference type="NCBI Taxonomy" id="1931992"/>
    <lineage>
        <taxon>Bacteria</taxon>
        <taxon>Bacillati</taxon>
        <taxon>Actinomycetota</taxon>
        <taxon>Actinomycetes</taxon>
        <taxon>Pseudonocardiales</taxon>
        <taxon>Pseudonocardiaceae</taxon>
        <taxon>Gandjariella</taxon>
    </lineage>
</organism>
<dbReference type="RefSeq" id="WP_137816074.1">
    <property type="nucleotide sequence ID" value="NZ_BJFL01000034.1"/>
</dbReference>
<dbReference type="EMBL" id="BJFL01000034">
    <property type="protein sequence ID" value="GDY33094.1"/>
    <property type="molecule type" value="Genomic_DNA"/>
</dbReference>
<evidence type="ECO:0000313" key="2">
    <source>
        <dbReference type="EMBL" id="GDY33094.1"/>
    </source>
</evidence>
<sequence>MTAAGGGYRFDPDKVQTAINELRAIQHGLEHEDIPKAQYLLQTKPPGTDPATLAFQSKMQESHQHHLGELRSLSQKVKVQIENLEAAMRQYHETETSNRQAFRQRGA</sequence>
<name>A0A4D4JBX6_9PSEU</name>
<feature type="coiled-coil region" evidence="1">
    <location>
        <begin position="67"/>
        <end position="94"/>
    </location>
</feature>
<dbReference type="Proteomes" id="UP000298860">
    <property type="component" value="Unassembled WGS sequence"/>
</dbReference>
<evidence type="ECO:0000313" key="3">
    <source>
        <dbReference type="Proteomes" id="UP000298860"/>
    </source>
</evidence>
<evidence type="ECO:0008006" key="4">
    <source>
        <dbReference type="Google" id="ProtNLM"/>
    </source>
</evidence>
<keyword evidence="1" id="KW-0175">Coiled coil</keyword>
<proteinExistence type="predicted"/>
<gene>
    <name evidence="2" type="ORF">GTS_47270</name>
</gene>
<dbReference type="OrthoDB" id="3627045at2"/>